<evidence type="ECO:0000313" key="3">
    <source>
        <dbReference type="Proteomes" id="UP000663877"/>
    </source>
</evidence>
<name>A0A814GL22_9BILA</name>
<reference evidence="2" key="1">
    <citation type="submission" date="2021-02" db="EMBL/GenBank/DDBJ databases">
        <authorList>
            <person name="Nowell W R."/>
        </authorList>
    </citation>
    <scope>NUCLEOTIDE SEQUENCE</scope>
</reference>
<organism evidence="2 3">
    <name type="scientific">Adineta steineri</name>
    <dbReference type="NCBI Taxonomy" id="433720"/>
    <lineage>
        <taxon>Eukaryota</taxon>
        <taxon>Metazoa</taxon>
        <taxon>Spiralia</taxon>
        <taxon>Gnathifera</taxon>
        <taxon>Rotifera</taxon>
        <taxon>Eurotatoria</taxon>
        <taxon>Bdelloidea</taxon>
        <taxon>Adinetida</taxon>
        <taxon>Adinetidae</taxon>
        <taxon>Adineta</taxon>
    </lineage>
</organism>
<protein>
    <recommendedName>
        <fullName evidence="1">TIR domain-containing protein</fullName>
    </recommendedName>
</protein>
<dbReference type="AlphaFoldDB" id="A0A814GL22"/>
<feature type="domain" description="TIR" evidence="1">
    <location>
        <begin position="20"/>
        <end position="97"/>
    </location>
</feature>
<comment type="caution">
    <text evidence="2">The sequence shown here is derived from an EMBL/GenBank/DDBJ whole genome shotgun (WGS) entry which is preliminary data.</text>
</comment>
<accession>A0A814GL22</accession>
<sequence>MDTNPIASSHPLKVKQQPMVYVSYNWADIGFCLSFVEKLRPLAQMPIWVDYEKASGSDDLWDHVAVAIRRATIFIVLVSNAYCDSSINFQELAYAVKHHNEVD</sequence>
<dbReference type="InterPro" id="IPR000157">
    <property type="entry name" value="TIR_dom"/>
</dbReference>
<dbReference type="GO" id="GO:0007165">
    <property type="term" value="P:signal transduction"/>
    <property type="evidence" value="ECO:0007669"/>
    <property type="project" value="InterPro"/>
</dbReference>
<dbReference type="InterPro" id="IPR035897">
    <property type="entry name" value="Toll_tir_struct_dom_sf"/>
</dbReference>
<dbReference type="Pfam" id="PF13676">
    <property type="entry name" value="TIR_2"/>
    <property type="match status" value="1"/>
</dbReference>
<proteinExistence type="predicted"/>
<dbReference type="Gene3D" id="3.40.50.10140">
    <property type="entry name" value="Toll/interleukin-1 receptor homology (TIR) domain"/>
    <property type="match status" value="1"/>
</dbReference>
<dbReference type="SUPFAM" id="SSF52200">
    <property type="entry name" value="Toll/Interleukin receptor TIR domain"/>
    <property type="match status" value="1"/>
</dbReference>
<dbReference type="Proteomes" id="UP000663877">
    <property type="component" value="Unassembled WGS sequence"/>
</dbReference>
<evidence type="ECO:0000313" key="2">
    <source>
        <dbReference type="EMBL" id="CAF0997758.1"/>
    </source>
</evidence>
<dbReference type="EMBL" id="CAJNOI010000070">
    <property type="protein sequence ID" value="CAF0997758.1"/>
    <property type="molecule type" value="Genomic_DNA"/>
</dbReference>
<evidence type="ECO:0000259" key="1">
    <source>
        <dbReference type="Pfam" id="PF13676"/>
    </source>
</evidence>
<gene>
    <name evidence="2" type="ORF">BJG266_LOCUS15761</name>
</gene>